<evidence type="ECO:0000313" key="1">
    <source>
        <dbReference type="Proteomes" id="UP000095284"/>
    </source>
</evidence>
<accession>A0A1I7SJG1</accession>
<sequence length="61" mass="7149">MLNWIYCKSWTYIRLPMSGLGKAEISPRHVQRDVSIVQVEDKHNNDAAYEVNEVPLHRLAR</sequence>
<dbReference type="Proteomes" id="UP000095284">
    <property type="component" value="Unplaced"/>
</dbReference>
<protein>
    <submittedName>
        <fullName evidence="2">Uncharacterized protein</fullName>
    </submittedName>
</protein>
<organism evidence="1 2">
    <name type="scientific">Bursaphelenchus xylophilus</name>
    <name type="common">Pinewood nematode worm</name>
    <name type="synonym">Aphelenchoides xylophilus</name>
    <dbReference type="NCBI Taxonomy" id="6326"/>
    <lineage>
        <taxon>Eukaryota</taxon>
        <taxon>Metazoa</taxon>
        <taxon>Ecdysozoa</taxon>
        <taxon>Nematoda</taxon>
        <taxon>Chromadorea</taxon>
        <taxon>Rhabditida</taxon>
        <taxon>Tylenchina</taxon>
        <taxon>Tylenchomorpha</taxon>
        <taxon>Aphelenchoidea</taxon>
        <taxon>Aphelenchoididae</taxon>
        <taxon>Bursaphelenchus</taxon>
    </lineage>
</organism>
<evidence type="ECO:0000313" key="2">
    <source>
        <dbReference type="WBParaSite" id="BXY_1318500.1"/>
    </source>
</evidence>
<reference evidence="2" key="1">
    <citation type="submission" date="2016-11" db="UniProtKB">
        <authorList>
            <consortium name="WormBaseParasite"/>
        </authorList>
    </citation>
    <scope>IDENTIFICATION</scope>
</reference>
<dbReference type="AlphaFoldDB" id="A0A1I7SJG1"/>
<proteinExistence type="predicted"/>
<dbReference type="WBParaSite" id="BXY_1318500.1">
    <property type="protein sequence ID" value="BXY_1318500.1"/>
    <property type="gene ID" value="BXY_1318500"/>
</dbReference>
<name>A0A1I7SJG1_BURXY</name>